<protein>
    <submittedName>
        <fullName evidence="1">DUF4138 domain-containing protein</fullName>
    </submittedName>
</protein>
<accession>A0A930YVC0</accession>
<name>A0A930YVC0_9FLAO</name>
<proteinExistence type="predicted"/>
<dbReference type="AlphaFoldDB" id="A0A930YVC0"/>
<dbReference type="EMBL" id="JADKYY010000004">
    <property type="protein sequence ID" value="MBF5026956.1"/>
    <property type="molecule type" value="Genomic_DNA"/>
</dbReference>
<sequence>MKTPLFYCISLLFTLNLYQSQSLPVLKMREGTTVHILSPEPIEFIDLSSEHLYSDLPKSQIARIALKKDTTAGDFLEVPQRDLGIITVGTGSFIAQYRAVESFNPHEEMPSSLTIEPFHTLPIEKGPGELSLSKLQELSLRMAALSPERPLQKEKSGQLSAALNNLYVLGDYLFLDISLLNHSAHYFSLDKVLFSLEDKKVRRLTNAQSVSLLPVFSLQQAGSFKKSFRNIYVLKKLSFSASKHLTIRFLEKQLSGRSLELSLSYRDLLSADTF</sequence>
<evidence type="ECO:0000313" key="2">
    <source>
        <dbReference type="Proteomes" id="UP000694480"/>
    </source>
</evidence>
<dbReference type="Proteomes" id="UP000694480">
    <property type="component" value="Unassembled WGS sequence"/>
</dbReference>
<organism evidence="1 2">
    <name type="scientific">Planobacterium oryzisoli</name>
    <dbReference type="NCBI Taxonomy" id="2771435"/>
    <lineage>
        <taxon>Bacteria</taxon>
        <taxon>Pseudomonadati</taxon>
        <taxon>Bacteroidota</taxon>
        <taxon>Flavobacteriia</taxon>
        <taxon>Flavobacteriales</taxon>
        <taxon>Weeksellaceae</taxon>
        <taxon>Chryseobacterium group</taxon>
        <taxon>Chryseobacterium</taxon>
    </lineage>
</organism>
<dbReference type="Pfam" id="PF13595">
    <property type="entry name" value="DUF4138"/>
    <property type="match status" value="1"/>
</dbReference>
<gene>
    <name evidence="1" type="ORF">IC612_03985</name>
</gene>
<evidence type="ECO:0000313" key="1">
    <source>
        <dbReference type="EMBL" id="MBF5026956.1"/>
    </source>
</evidence>
<dbReference type="RefSeq" id="WP_194738887.1">
    <property type="nucleotide sequence ID" value="NZ_JADKYY010000004.1"/>
</dbReference>
<comment type="caution">
    <text evidence="1">The sequence shown here is derived from an EMBL/GenBank/DDBJ whole genome shotgun (WGS) entry which is preliminary data.</text>
</comment>
<keyword evidence="2" id="KW-1185">Reference proteome</keyword>
<reference evidence="1" key="1">
    <citation type="submission" date="2020-11" db="EMBL/GenBank/DDBJ databases">
        <title>Genome seq and assembly of Planobacterium sp.</title>
        <authorList>
            <person name="Chhetri G."/>
        </authorList>
    </citation>
    <scope>NUCLEOTIDE SEQUENCE</scope>
    <source>
        <strain evidence="1">GCR5</strain>
    </source>
</reference>
<dbReference type="InterPro" id="IPR022298">
    <property type="entry name" value="Conjug_transposon_TraN"/>
</dbReference>